<reference evidence="7 8" key="1">
    <citation type="journal article" date="2018" name="Sci. Rep.">
        <title>Genomic signatures of local adaptation to the degree of environmental predictability in rotifers.</title>
        <authorList>
            <person name="Franch-Gras L."/>
            <person name="Hahn C."/>
            <person name="Garcia-Roger E.M."/>
            <person name="Carmona M.J."/>
            <person name="Serra M."/>
            <person name="Gomez A."/>
        </authorList>
    </citation>
    <scope>NUCLEOTIDE SEQUENCE [LARGE SCALE GENOMIC DNA]</scope>
    <source>
        <strain evidence="7">HYR1</strain>
    </source>
</reference>
<feature type="transmembrane region" description="Helical" evidence="5">
    <location>
        <begin position="397"/>
        <end position="417"/>
    </location>
</feature>
<dbReference type="Pfam" id="PF00916">
    <property type="entry name" value="Sulfate_transp"/>
    <property type="match status" value="1"/>
</dbReference>
<evidence type="ECO:0000256" key="2">
    <source>
        <dbReference type="ARBA" id="ARBA00022692"/>
    </source>
</evidence>
<protein>
    <submittedName>
        <fullName evidence="7">Sulfate transporter-like</fullName>
    </submittedName>
</protein>
<gene>
    <name evidence="7" type="ORF">BpHYR1_014139</name>
</gene>
<dbReference type="InterPro" id="IPR001902">
    <property type="entry name" value="SLC26A/SulP_fam"/>
</dbReference>
<feature type="transmembrane region" description="Helical" evidence="5">
    <location>
        <begin position="536"/>
        <end position="557"/>
    </location>
</feature>
<feature type="transmembrane region" description="Helical" evidence="5">
    <location>
        <begin position="314"/>
        <end position="334"/>
    </location>
</feature>
<comment type="subcellular location">
    <subcellularLocation>
        <location evidence="1">Membrane</location>
        <topology evidence="1">Multi-pass membrane protein</topology>
    </subcellularLocation>
</comment>
<accession>A0A3M7PZT0</accession>
<comment type="caution">
    <text evidence="7">The sequence shown here is derived from an EMBL/GenBank/DDBJ whole genome shotgun (WGS) entry which is preliminary data.</text>
</comment>
<organism evidence="7 8">
    <name type="scientific">Brachionus plicatilis</name>
    <name type="common">Marine rotifer</name>
    <name type="synonym">Brachionus muelleri</name>
    <dbReference type="NCBI Taxonomy" id="10195"/>
    <lineage>
        <taxon>Eukaryota</taxon>
        <taxon>Metazoa</taxon>
        <taxon>Spiralia</taxon>
        <taxon>Gnathifera</taxon>
        <taxon>Rotifera</taxon>
        <taxon>Eurotatoria</taxon>
        <taxon>Monogononta</taxon>
        <taxon>Pseudotrocha</taxon>
        <taxon>Ploima</taxon>
        <taxon>Brachionidae</taxon>
        <taxon>Brachionus</taxon>
    </lineage>
</organism>
<dbReference type="Proteomes" id="UP000276133">
    <property type="component" value="Unassembled WGS sequence"/>
</dbReference>
<feature type="transmembrane region" description="Helical" evidence="5">
    <location>
        <begin position="259"/>
        <end position="278"/>
    </location>
</feature>
<evidence type="ECO:0000256" key="3">
    <source>
        <dbReference type="ARBA" id="ARBA00022989"/>
    </source>
</evidence>
<name>A0A3M7PZT0_BRAPC</name>
<keyword evidence="2 5" id="KW-0812">Transmembrane</keyword>
<proteinExistence type="predicted"/>
<dbReference type="GO" id="GO:0016020">
    <property type="term" value="C:membrane"/>
    <property type="evidence" value="ECO:0007669"/>
    <property type="project" value="UniProtKB-SubCell"/>
</dbReference>
<evidence type="ECO:0000313" key="7">
    <source>
        <dbReference type="EMBL" id="RNA04369.1"/>
    </source>
</evidence>
<feature type="transmembrane region" description="Helical" evidence="5">
    <location>
        <begin position="479"/>
        <end position="498"/>
    </location>
</feature>
<dbReference type="PANTHER" id="PTHR11814">
    <property type="entry name" value="SULFATE TRANSPORTER"/>
    <property type="match status" value="1"/>
</dbReference>
<dbReference type="InterPro" id="IPR011547">
    <property type="entry name" value="SLC26A/SulP_dom"/>
</dbReference>
<sequence>MNESGNYQFEYFEEAQELIIGFSFQNRTDHFDLSIQSYNVDILILVTLTLRQSDQKNMVLLLFKTNTQITTTSHFDPYVFINLERDKNASVGLELIVTKLKAGLNVRQTNQFFYHSMIKKLVTFLHLHILKMNLEIETGSDEPRVQINRPVCDYAQFRGKNQTNSFKGFSVVDSAREKLIKSCSPDTILSRLPFLVWLSEYNFKETFLPDLFAGLTVGIMQIPQGMGYALLATVPPIYGLYTSFFPALMYFFLGTSRQLSIGIFAITSLLTGSLIIGIEDKYVPPEGFNRTLNEISMEIDSSNFLSDDSEQARVLIATASAFWIGIIQIGMFCFNLEFITSFLSEPMINGFLTGSAIHVLTSQMKSVLGISVQNYSGAFQIPLTWYEIILKIFESNLASIITSVICIGVLLAVKIFINEKYAHKLKEIIKIALLSHVGHNKLNILALGNFIQYFKNKNSLTTSNYFLNKFVRESNYLDLWSYIQFACFLSLVLILSVREVKLISICSLQLKINSMFIHFNLYNMWLAYSLRRADVSVQGTSVCTVSLALNMHIVYLFRRVHATAQRTEYIHSDVLITQLVLHFLDFWKNVQKEKTGLKRTLFPD</sequence>
<keyword evidence="3 5" id="KW-1133">Transmembrane helix</keyword>
<dbReference type="PROSITE" id="PS01130">
    <property type="entry name" value="SLC26A"/>
    <property type="match status" value="1"/>
</dbReference>
<feature type="transmembrane region" description="Helical" evidence="5">
    <location>
        <begin position="510"/>
        <end position="530"/>
    </location>
</feature>
<keyword evidence="8" id="KW-1185">Reference proteome</keyword>
<dbReference type="InterPro" id="IPR018045">
    <property type="entry name" value="S04_transporter_CS"/>
</dbReference>
<dbReference type="EMBL" id="REGN01008129">
    <property type="protein sequence ID" value="RNA04369.1"/>
    <property type="molecule type" value="Genomic_DNA"/>
</dbReference>
<dbReference type="AlphaFoldDB" id="A0A3M7PZT0"/>
<dbReference type="GO" id="GO:0008271">
    <property type="term" value="F:secondary active sulfate transmembrane transporter activity"/>
    <property type="evidence" value="ECO:0007669"/>
    <property type="project" value="InterPro"/>
</dbReference>
<evidence type="ECO:0000256" key="1">
    <source>
        <dbReference type="ARBA" id="ARBA00004141"/>
    </source>
</evidence>
<dbReference type="STRING" id="10195.A0A3M7PZT0"/>
<keyword evidence="4 5" id="KW-0472">Membrane</keyword>
<dbReference type="OrthoDB" id="288203at2759"/>
<feature type="transmembrane region" description="Helical" evidence="5">
    <location>
        <begin position="228"/>
        <end position="252"/>
    </location>
</feature>
<evidence type="ECO:0000256" key="5">
    <source>
        <dbReference type="SAM" id="Phobius"/>
    </source>
</evidence>
<evidence type="ECO:0000256" key="4">
    <source>
        <dbReference type="ARBA" id="ARBA00023136"/>
    </source>
</evidence>
<feature type="domain" description="SLC26A/SulP transporter" evidence="6">
    <location>
        <begin position="207"/>
        <end position="435"/>
    </location>
</feature>
<evidence type="ECO:0000259" key="6">
    <source>
        <dbReference type="Pfam" id="PF00916"/>
    </source>
</evidence>
<evidence type="ECO:0000313" key="8">
    <source>
        <dbReference type="Proteomes" id="UP000276133"/>
    </source>
</evidence>